<dbReference type="SUPFAM" id="SSF50939">
    <property type="entry name" value="Sialidases"/>
    <property type="match status" value="1"/>
</dbReference>
<evidence type="ECO:0000256" key="1">
    <source>
        <dbReference type="ARBA" id="ARBA00000427"/>
    </source>
</evidence>
<feature type="domain" description="Sialidase" evidence="4">
    <location>
        <begin position="216"/>
        <end position="510"/>
    </location>
</feature>
<dbReference type="InterPro" id="IPR036278">
    <property type="entry name" value="Sialidase_sf"/>
</dbReference>
<dbReference type="Gene3D" id="2.120.10.10">
    <property type="match status" value="1"/>
</dbReference>
<comment type="similarity">
    <text evidence="2">Belongs to the glycosyl hydrolase 33 family.</text>
</comment>
<evidence type="ECO:0000256" key="3">
    <source>
        <dbReference type="ARBA" id="ARBA00012733"/>
    </source>
</evidence>
<sequence length="561" mass="61634">MKDRSFITKCLTGCATLGVVSLMALSASPLQAEIEEIDVREVTIPVMIRKDFNPVLGMNVKLDQAETEISFAMKVGGVNPQFIEEIAVYKAVIDDKSGAVRDNVDPKPEALLGAIAGSDVRKGRAMIKCEEVDLQEGDNHLWVSVKLKPEAPIERFVELEVTDAKTPTTKRFRLDDAASKQRIGVAITYPSFPVKVQKTESRKVLEERVSKFSRIPGMVVTKKGTIVATFDNRYHHNGDLPADIDVAVSTSRDGGQTWSDVITCINARDLPGIGHGVGDPAILLDESNNRIWIAGLAAPKTGHPIWKSELGSADPSNCGQFVLTYSDDEGVTWSDPINITADVKRLDDPDTKEWGCLFQGPGNGICMRDGTLVFPGQIWGAKHMGVLVYSKDNGKTWTSSKAMEFGGSESTVAELSNGDLMLNTREGAGGLRQVGVTDDLGETWEKHDSVKSKKGQLRQPVCQAIMVSLFNEAGKYNLGTSARHVMFFSNPNAGNRSKMTLKYSRDNGDSWSDGLLYDQRGCMGYSAIYPIDKNYLGVFYEGQHGYLYFIKVPYREIIEAR</sequence>
<dbReference type="InterPro" id="IPR011040">
    <property type="entry name" value="Sialidase"/>
</dbReference>
<evidence type="ECO:0000313" key="6">
    <source>
        <dbReference type="EMBL" id="QQL43892.1"/>
    </source>
</evidence>
<dbReference type="GO" id="GO:0005737">
    <property type="term" value="C:cytoplasm"/>
    <property type="evidence" value="ECO:0007669"/>
    <property type="project" value="TreeGrafter"/>
</dbReference>
<dbReference type="GO" id="GO:0004308">
    <property type="term" value="F:exo-alpha-sialidase activity"/>
    <property type="evidence" value="ECO:0007669"/>
    <property type="project" value="UniProtKB-EC"/>
</dbReference>
<organism evidence="6 7">
    <name type="scientific">Sulfuriroseicoccus oceanibius</name>
    <dbReference type="NCBI Taxonomy" id="2707525"/>
    <lineage>
        <taxon>Bacteria</taxon>
        <taxon>Pseudomonadati</taxon>
        <taxon>Verrucomicrobiota</taxon>
        <taxon>Verrucomicrobiia</taxon>
        <taxon>Verrucomicrobiales</taxon>
        <taxon>Verrucomicrobiaceae</taxon>
        <taxon>Sulfuriroseicoccus</taxon>
    </lineage>
</organism>
<dbReference type="RefSeq" id="WP_164361951.1">
    <property type="nucleotide sequence ID" value="NZ_CP066776.1"/>
</dbReference>
<dbReference type="Pfam" id="PF14873">
    <property type="entry name" value="BNR_assoc_N"/>
    <property type="match status" value="1"/>
</dbReference>
<dbReference type="InterPro" id="IPR026856">
    <property type="entry name" value="Sialidase_fam"/>
</dbReference>
<name>A0A6B3L501_9BACT</name>
<protein>
    <recommendedName>
        <fullName evidence="3">exo-alpha-sialidase</fullName>
        <ecNumber evidence="3">3.2.1.18</ecNumber>
    </recommendedName>
</protein>
<dbReference type="CDD" id="cd15482">
    <property type="entry name" value="Sialidase_non-viral"/>
    <property type="match status" value="1"/>
</dbReference>
<dbReference type="GO" id="GO:0006689">
    <property type="term" value="P:ganglioside catabolic process"/>
    <property type="evidence" value="ECO:0007669"/>
    <property type="project" value="TreeGrafter"/>
</dbReference>
<accession>A0A6B3L501</accession>
<dbReference type="InterPro" id="IPR029456">
    <property type="entry name" value="Sialidase_N"/>
</dbReference>
<proteinExistence type="inferred from homology"/>
<dbReference type="GO" id="GO:0009313">
    <property type="term" value="P:oligosaccharide catabolic process"/>
    <property type="evidence" value="ECO:0007669"/>
    <property type="project" value="TreeGrafter"/>
</dbReference>
<feature type="domain" description="Sialidase N-terminal" evidence="5">
    <location>
        <begin position="36"/>
        <end position="165"/>
    </location>
</feature>
<dbReference type="PANTHER" id="PTHR10628:SF30">
    <property type="entry name" value="EXO-ALPHA-SIALIDASE"/>
    <property type="match status" value="1"/>
</dbReference>
<gene>
    <name evidence="6" type="ORF">G3M56_008280</name>
</gene>
<dbReference type="EC" id="3.2.1.18" evidence="3"/>
<dbReference type="Pfam" id="PF13859">
    <property type="entry name" value="BNR_3"/>
    <property type="match status" value="1"/>
</dbReference>
<dbReference type="KEGG" id="soa:G3M56_008280"/>
<keyword evidence="7" id="KW-1185">Reference proteome</keyword>
<dbReference type="PANTHER" id="PTHR10628">
    <property type="entry name" value="SIALIDASE"/>
    <property type="match status" value="1"/>
</dbReference>
<comment type="catalytic activity">
    <reaction evidence="1">
        <text>Hydrolysis of alpha-(2-&gt;3)-, alpha-(2-&gt;6)-, alpha-(2-&gt;8)- glycosidic linkages of terminal sialic acid residues in oligosaccharides, glycoproteins, glycolipids, colominic acid and synthetic substrates.</text>
        <dbReference type="EC" id="3.2.1.18"/>
    </reaction>
</comment>
<dbReference type="GO" id="GO:0016020">
    <property type="term" value="C:membrane"/>
    <property type="evidence" value="ECO:0007669"/>
    <property type="project" value="TreeGrafter"/>
</dbReference>
<evidence type="ECO:0000259" key="4">
    <source>
        <dbReference type="Pfam" id="PF13859"/>
    </source>
</evidence>
<evidence type="ECO:0000259" key="5">
    <source>
        <dbReference type="Pfam" id="PF14873"/>
    </source>
</evidence>
<reference evidence="6 7" key="1">
    <citation type="submission" date="2020-12" db="EMBL/GenBank/DDBJ databases">
        <title>Sulforoseuscoccus oceanibium gen. nov., sp. nov., a representative of the phylum Verrucomicrobia with special cytoplasmic membrane, and proposal of Sulforoseuscoccusaceae fam. nov.</title>
        <authorList>
            <person name="Xi F."/>
        </authorList>
    </citation>
    <scope>NUCLEOTIDE SEQUENCE [LARGE SCALE GENOMIC DNA]</scope>
    <source>
        <strain evidence="6 7">T37</strain>
    </source>
</reference>
<evidence type="ECO:0000313" key="7">
    <source>
        <dbReference type="Proteomes" id="UP000475117"/>
    </source>
</evidence>
<dbReference type="EMBL" id="CP066776">
    <property type="protein sequence ID" value="QQL43892.1"/>
    <property type="molecule type" value="Genomic_DNA"/>
</dbReference>
<dbReference type="AlphaFoldDB" id="A0A6B3L501"/>
<dbReference type="Proteomes" id="UP000475117">
    <property type="component" value="Chromosome"/>
</dbReference>
<evidence type="ECO:0000256" key="2">
    <source>
        <dbReference type="ARBA" id="ARBA00009348"/>
    </source>
</evidence>